<dbReference type="AlphaFoldDB" id="A0A2K2DEZ3"/>
<reference evidence="1 2" key="1">
    <citation type="journal article" date="2010" name="Nature">
        <title>Genome sequencing and analysis of the model grass Brachypodium distachyon.</title>
        <authorList>
            <consortium name="International Brachypodium Initiative"/>
        </authorList>
    </citation>
    <scope>NUCLEOTIDE SEQUENCE [LARGE SCALE GENOMIC DNA]</scope>
    <source>
        <strain evidence="1 2">Bd21</strain>
    </source>
</reference>
<proteinExistence type="predicted"/>
<sequence>MSLSRCLHSVGFLDHSCMIFGNAIDFQYRMKFSLGEE</sequence>
<dbReference type="Proteomes" id="UP000008810">
    <property type="component" value="Chromosome 2"/>
</dbReference>
<dbReference type="Gramene" id="PNT72874">
    <property type="protein sequence ID" value="PNT72874"/>
    <property type="gene ID" value="BRADI_2g50142v3"/>
</dbReference>
<keyword evidence="3" id="KW-1185">Reference proteome</keyword>
<dbReference type="EMBL" id="CM000881">
    <property type="protein sequence ID" value="PNT72874.1"/>
    <property type="molecule type" value="Genomic_DNA"/>
</dbReference>
<name>A0A2K2DEZ3_BRADI</name>
<organism evidence="1">
    <name type="scientific">Brachypodium distachyon</name>
    <name type="common">Purple false brome</name>
    <name type="synonym">Trachynia distachya</name>
    <dbReference type="NCBI Taxonomy" id="15368"/>
    <lineage>
        <taxon>Eukaryota</taxon>
        <taxon>Viridiplantae</taxon>
        <taxon>Streptophyta</taxon>
        <taxon>Embryophyta</taxon>
        <taxon>Tracheophyta</taxon>
        <taxon>Spermatophyta</taxon>
        <taxon>Magnoliopsida</taxon>
        <taxon>Liliopsida</taxon>
        <taxon>Poales</taxon>
        <taxon>Poaceae</taxon>
        <taxon>BOP clade</taxon>
        <taxon>Pooideae</taxon>
        <taxon>Stipodae</taxon>
        <taxon>Brachypodieae</taxon>
        <taxon>Brachypodium</taxon>
    </lineage>
</organism>
<evidence type="ECO:0000313" key="1">
    <source>
        <dbReference type="EMBL" id="PNT72874.1"/>
    </source>
</evidence>
<dbReference type="EnsemblPlants" id="PNT72874">
    <property type="protein sequence ID" value="PNT72874"/>
    <property type="gene ID" value="BRADI_2g50142v3"/>
</dbReference>
<accession>A0A2K2DEZ3</accession>
<evidence type="ECO:0000313" key="3">
    <source>
        <dbReference type="Proteomes" id="UP000008810"/>
    </source>
</evidence>
<evidence type="ECO:0000313" key="2">
    <source>
        <dbReference type="EnsemblPlants" id="PNT72874"/>
    </source>
</evidence>
<reference evidence="1" key="2">
    <citation type="submission" date="2017-06" db="EMBL/GenBank/DDBJ databases">
        <title>WGS assembly of Brachypodium distachyon.</title>
        <authorList>
            <consortium name="The International Brachypodium Initiative"/>
            <person name="Lucas S."/>
            <person name="Harmon-Smith M."/>
            <person name="Lail K."/>
            <person name="Tice H."/>
            <person name="Grimwood J."/>
            <person name="Bruce D."/>
            <person name="Barry K."/>
            <person name="Shu S."/>
            <person name="Lindquist E."/>
            <person name="Wang M."/>
            <person name="Pitluck S."/>
            <person name="Vogel J.P."/>
            <person name="Garvin D.F."/>
            <person name="Mockler T.C."/>
            <person name="Schmutz J."/>
            <person name="Rokhsar D."/>
            <person name="Bevan M.W."/>
        </authorList>
    </citation>
    <scope>NUCLEOTIDE SEQUENCE</scope>
    <source>
        <strain evidence="1">Bd21</strain>
    </source>
</reference>
<reference evidence="2" key="3">
    <citation type="submission" date="2018-08" db="UniProtKB">
        <authorList>
            <consortium name="EnsemblPlants"/>
        </authorList>
    </citation>
    <scope>IDENTIFICATION</scope>
    <source>
        <strain evidence="2">cv. Bd21</strain>
    </source>
</reference>
<gene>
    <name evidence="1" type="ORF">BRADI_2g50142v3</name>
</gene>
<dbReference type="InParanoid" id="A0A2K2DEZ3"/>
<protein>
    <submittedName>
        <fullName evidence="1 2">Uncharacterized protein</fullName>
    </submittedName>
</protein>